<dbReference type="PANTHER" id="PTHR21192:SF2">
    <property type="entry name" value="NADH DEHYDROGENASE [UBIQUINONE] 1 ALPHA SUBCOMPLEX ASSEMBLY FACTOR 3"/>
    <property type="match status" value="1"/>
</dbReference>
<dbReference type="Gene3D" id="3.40.1230.10">
    <property type="entry name" value="MTH938-like"/>
    <property type="match status" value="1"/>
</dbReference>
<dbReference type="RefSeq" id="WP_134082424.1">
    <property type="nucleotide sequence ID" value="NZ_SOQX01000002.1"/>
</dbReference>
<dbReference type="AlphaFoldDB" id="A0A4R8IR14"/>
<proteinExistence type="predicted"/>
<gene>
    <name evidence="1" type="ORF">EDC23_1403</name>
</gene>
<dbReference type="Proteomes" id="UP000294914">
    <property type="component" value="Unassembled WGS sequence"/>
</dbReference>
<dbReference type="InterPro" id="IPR036748">
    <property type="entry name" value="MTH938-like_sf"/>
</dbReference>
<evidence type="ECO:0000313" key="1">
    <source>
        <dbReference type="EMBL" id="TDY03018.1"/>
    </source>
</evidence>
<reference evidence="1 2" key="1">
    <citation type="submission" date="2019-03" db="EMBL/GenBank/DDBJ databases">
        <title>Genomic Encyclopedia of Type Strains, Phase IV (KMG-IV): sequencing the most valuable type-strain genomes for metagenomic binning, comparative biology and taxonomic classification.</title>
        <authorList>
            <person name="Goeker M."/>
        </authorList>
    </citation>
    <scope>NUCLEOTIDE SEQUENCE [LARGE SCALE GENOMIC DNA]</scope>
    <source>
        <strain evidence="1 2">DSM 16326</strain>
    </source>
</reference>
<keyword evidence="2" id="KW-1185">Reference proteome</keyword>
<dbReference type="SUPFAM" id="SSF64076">
    <property type="entry name" value="MTH938-like"/>
    <property type="match status" value="1"/>
</dbReference>
<name>A0A4R8IR14_9GAMM</name>
<sequence length="141" mass="15584">MKFSLEQVGGLTIRAYDTGQVTVVIPPWHPLRGVVNIEQDDEGNAEFNDSFIISREHLTADWVPQTYDELQPEHLTTLLAYEPELILLGTGAQLRFPNGETMARIQEAGVGLEVMDTAAACRTFNILVAEGRNVVAALMMI</sequence>
<dbReference type="PANTHER" id="PTHR21192">
    <property type="entry name" value="NUCLEAR PROTEIN E3-3"/>
    <property type="match status" value="1"/>
</dbReference>
<comment type="caution">
    <text evidence="1">The sequence shown here is derived from an EMBL/GenBank/DDBJ whole genome shotgun (WGS) entry which is preliminary data.</text>
</comment>
<evidence type="ECO:0000313" key="2">
    <source>
        <dbReference type="Proteomes" id="UP000294914"/>
    </source>
</evidence>
<protein>
    <recommendedName>
        <fullName evidence="3">Mth938-like domain-containing protein</fullName>
    </recommendedName>
</protein>
<dbReference type="EMBL" id="SOQX01000002">
    <property type="protein sequence ID" value="TDY03018.1"/>
    <property type="molecule type" value="Genomic_DNA"/>
</dbReference>
<dbReference type="Pfam" id="PF04430">
    <property type="entry name" value="DUF498"/>
    <property type="match status" value="1"/>
</dbReference>
<organism evidence="1 2">
    <name type="scientific">Thiohalophilus thiocyanatoxydans</name>
    <dbReference type="NCBI Taxonomy" id="381308"/>
    <lineage>
        <taxon>Bacteria</taxon>
        <taxon>Pseudomonadati</taxon>
        <taxon>Pseudomonadota</taxon>
        <taxon>Gammaproteobacteria</taxon>
        <taxon>Thiohalomonadales</taxon>
        <taxon>Thiohalophilaceae</taxon>
        <taxon>Thiohalophilus</taxon>
    </lineage>
</organism>
<accession>A0A4R8IR14</accession>
<dbReference type="OrthoDB" id="9800373at2"/>
<dbReference type="InterPro" id="IPR007523">
    <property type="entry name" value="NDUFAF3/AAMDC"/>
</dbReference>
<evidence type="ECO:0008006" key="3">
    <source>
        <dbReference type="Google" id="ProtNLM"/>
    </source>
</evidence>